<dbReference type="AlphaFoldDB" id="A0A835RXQ9"/>
<protein>
    <submittedName>
        <fullName evidence="1">Uncharacterized protein</fullName>
    </submittedName>
</protein>
<organism evidence="1 2">
    <name type="scientific">Vanilla planifolia</name>
    <name type="common">Vanilla</name>
    <dbReference type="NCBI Taxonomy" id="51239"/>
    <lineage>
        <taxon>Eukaryota</taxon>
        <taxon>Viridiplantae</taxon>
        <taxon>Streptophyta</taxon>
        <taxon>Embryophyta</taxon>
        <taxon>Tracheophyta</taxon>
        <taxon>Spermatophyta</taxon>
        <taxon>Magnoliopsida</taxon>
        <taxon>Liliopsida</taxon>
        <taxon>Asparagales</taxon>
        <taxon>Orchidaceae</taxon>
        <taxon>Vanilloideae</taxon>
        <taxon>Vanilleae</taxon>
        <taxon>Vanilla</taxon>
    </lineage>
</organism>
<gene>
    <name evidence="1" type="ORF">HPP92_003499</name>
</gene>
<sequence>MEEPRSFTSKPQHRHIPEANCCVYGSAIYEQGEFSSKNLTKVAVLMDEGCPEYYERGVCDKSLPTVIVGDFNVGMA</sequence>
<dbReference type="OrthoDB" id="2574at2759"/>
<accession>A0A835RXQ9</accession>
<comment type="caution">
    <text evidence="1">The sequence shown here is derived from an EMBL/GenBank/DDBJ whole genome shotgun (WGS) entry which is preliminary data.</text>
</comment>
<evidence type="ECO:0000313" key="2">
    <source>
        <dbReference type="Proteomes" id="UP000636800"/>
    </source>
</evidence>
<dbReference type="EMBL" id="JADCNL010000001">
    <property type="protein sequence ID" value="KAG0498808.1"/>
    <property type="molecule type" value="Genomic_DNA"/>
</dbReference>
<dbReference type="Proteomes" id="UP000636800">
    <property type="component" value="Chromosome 1"/>
</dbReference>
<evidence type="ECO:0000313" key="1">
    <source>
        <dbReference type="EMBL" id="KAG0498808.1"/>
    </source>
</evidence>
<reference evidence="1 2" key="1">
    <citation type="journal article" date="2020" name="Nat. Food">
        <title>A phased Vanilla planifolia genome enables genetic improvement of flavour and production.</title>
        <authorList>
            <person name="Hasing T."/>
            <person name="Tang H."/>
            <person name="Brym M."/>
            <person name="Khazi F."/>
            <person name="Huang T."/>
            <person name="Chambers A.H."/>
        </authorList>
    </citation>
    <scope>NUCLEOTIDE SEQUENCE [LARGE SCALE GENOMIC DNA]</scope>
    <source>
        <tissue evidence="1">Leaf</tissue>
    </source>
</reference>
<keyword evidence="2" id="KW-1185">Reference proteome</keyword>
<name>A0A835RXQ9_VANPL</name>
<proteinExistence type="predicted"/>